<organism evidence="10 11">
    <name type="scientific">Petromyzon marinus</name>
    <name type="common">Sea lamprey</name>
    <dbReference type="NCBI Taxonomy" id="7757"/>
    <lineage>
        <taxon>Eukaryota</taxon>
        <taxon>Metazoa</taxon>
        <taxon>Chordata</taxon>
        <taxon>Craniata</taxon>
        <taxon>Vertebrata</taxon>
        <taxon>Cyclostomata</taxon>
        <taxon>Hyperoartia</taxon>
        <taxon>Petromyzontiformes</taxon>
        <taxon>Petromyzontidae</taxon>
        <taxon>Petromyzon</taxon>
    </lineage>
</organism>
<dbReference type="PANTHER" id="PTHR32261:SF3">
    <property type="entry name" value="CALCIUM HOMEOSTASIS MODULATOR PROTEIN 2"/>
    <property type="match status" value="1"/>
</dbReference>
<dbReference type="InterPro" id="IPR029569">
    <property type="entry name" value="CALHM"/>
</dbReference>
<keyword evidence="6" id="KW-0406">Ion transport</keyword>
<keyword evidence="3" id="KW-0813">Transport</keyword>
<dbReference type="PANTHER" id="PTHR32261">
    <property type="entry name" value="CALCIUM HOMEOSTASIS MODULATOR PROTEIN"/>
    <property type="match status" value="1"/>
</dbReference>
<dbReference type="GeneID" id="116946521"/>
<comment type="similarity">
    <text evidence="2">Belongs to the CALHM family.</text>
</comment>
<dbReference type="GO" id="GO:0005886">
    <property type="term" value="C:plasma membrane"/>
    <property type="evidence" value="ECO:0007669"/>
    <property type="project" value="TreeGrafter"/>
</dbReference>
<keyword evidence="8" id="KW-0407">Ion channel</keyword>
<feature type="transmembrane region" description="Helical" evidence="9">
    <location>
        <begin position="91"/>
        <end position="116"/>
    </location>
</feature>
<comment type="subcellular location">
    <subcellularLocation>
        <location evidence="1">Membrane</location>
        <topology evidence="1">Multi-pass membrane protein</topology>
    </subcellularLocation>
</comment>
<protein>
    <submittedName>
        <fullName evidence="11">Calcium homeostasis modulator protein 2-like</fullName>
    </submittedName>
</protein>
<dbReference type="Proteomes" id="UP001318040">
    <property type="component" value="Chromosome 27"/>
</dbReference>
<evidence type="ECO:0000313" key="10">
    <source>
        <dbReference type="Proteomes" id="UP001318040"/>
    </source>
</evidence>
<evidence type="ECO:0000256" key="3">
    <source>
        <dbReference type="ARBA" id="ARBA00022448"/>
    </source>
</evidence>
<gene>
    <name evidence="11" type="primary">LOC116946521</name>
</gene>
<dbReference type="KEGG" id="pmrn:116946521"/>
<dbReference type="AlphaFoldDB" id="A0AAJ7TIS7"/>
<feature type="transmembrane region" description="Helical" evidence="9">
    <location>
        <begin position="49"/>
        <end position="70"/>
    </location>
</feature>
<keyword evidence="4 9" id="KW-0812">Transmembrane</keyword>
<accession>A0AAJ7TIS7</accession>
<sequence length="328" mass="35536">MDKMNSLAQFLRANSISLVNGGIALTTLGGQQLFSLLAYNCPCAVTANYAYGVVAIGVPALLLLALGWALNPTAWLLLGDCCRRSRGSAPTPLCALLGALLGVATRAAVAPLTWIAVSLLSGDFYVCAASEFRSPGEFVRGGVRGGVAVTPSRDAPRHDLAAVPCKGEPLGLNLAPGFSRDAMLRQLKYESQLMGWILIGSAGLILFFSMCVRACISPMGHLQATYLSQYLDHEARLFEQTSEVHARSVAANNVRRFFGFLRTEEKGLPVESEQNLNQLPGDKWEKITGLCHSFQNNKAYPFYSRLQQWAIQSNNKQGDDVPMMDTCT</sequence>
<evidence type="ECO:0000256" key="7">
    <source>
        <dbReference type="ARBA" id="ARBA00023136"/>
    </source>
</evidence>
<evidence type="ECO:0000256" key="6">
    <source>
        <dbReference type="ARBA" id="ARBA00023065"/>
    </source>
</evidence>
<name>A0AAJ7TIS7_PETMA</name>
<proteinExistence type="inferred from homology"/>
<keyword evidence="10" id="KW-1185">Reference proteome</keyword>
<keyword evidence="5 9" id="KW-1133">Transmembrane helix</keyword>
<evidence type="ECO:0000256" key="5">
    <source>
        <dbReference type="ARBA" id="ARBA00022989"/>
    </source>
</evidence>
<evidence type="ECO:0000256" key="9">
    <source>
        <dbReference type="SAM" id="Phobius"/>
    </source>
</evidence>
<evidence type="ECO:0000256" key="8">
    <source>
        <dbReference type="ARBA" id="ARBA00023303"/>
    </source>
</evidence>
<keyword evidence="7 9" id="KW-0472">Membrane</keyword>
<dbReference type="RefSeq" id="XP_032817383.1">
    <property type="nucleotide sequence ID" value="XM_032961492.1"/>
</dbReference>
<evidence type="ECO:0000256" key="2">
    <source>
        <dbReference type="ARBA" id="ARBA00008497"/>
    </source>
</evidence>
<feature type="transmembrane region" description="Helical" evidence="9">
    <location>
        <begin position="193"/>
        <end position="216"/>
    </location>
</feature>
<evidence type="ECO:0000313" key="11">
    <source>
        <dbReference type="RefSeq" id="XP_032817383.1"/>
    </source>
</evidence>
<dbReference type="Pfam" id="PF14798">
    <property type="entry name" value="Ca_hom_mod"/>
    <property type="match status" value="1"/>
</dbReference>
<dbReference type="GO" id="GO:0005261">
    <property type="term" value="F:monoatomic cation channel activity"/>
    <property type="evidence" value="ECO:0007669"/>
    <property type="project" value="TreeGrafter"/>
</dbReference>
<evidence type="ECO:0000256" key="1">
    <source>
        <dbReference type="ARBA" id="ARBA00004141"/>
    </source>
</evidence>
<dbReference type="GO" id="GO:1904669">
    <property type="term" value="P:ATP export"/>
    <property type="evidence" value="ECO:0007669"/>
    <property type="project" value="UniProtKB-ARBA"/>
</dbReference>
<evidence type="ECO:0000256" key="4">
    <source>
        <dbReference type="ARBA" id="ARBA00022692"/>
    </source>
</evidence>
<reference evidence="11" key="1">
    <citation type="submission" date="2025-08" db="UniProtKB">
        <authorList>
            <consortium name="RefSeq"/>
        </authorList>
    </citation>
    <scope>IDENTIFICATION</scope>
    <source>
        <tissue evidence="11">Sperm</tissue>
    </source>
</reference>